<dbReference type="PANTHER" id="PTHR10353:SF36">
    <property type="entry name" value="LP05116P"/>
    <property type="match status" value="1"/>
</dbReference>
<evidence type="ECO:0000256" key="7">
    <source>
        <dbReference type="ARBA" id="ARBA00023295"/>
    </source>
</evidence>
<dbReference type="InterPro" id="IPR017736">
    <property type="entry name" value="Glyco_hydro_1_beta-glucosidase"/>
</dbReference>
<dbReference type="PROSITE" id="PS00653">
    <property type="entry name" value="GLYCOSYL_HYDROL_F1_2"/>
    <property type="match status" value="1"/>
</dbReference>
<keyword evidence="7 11" id="KW-0326">Glycosidase</keyword>
<keyword evidence="8" id="KW-0624">Polysaccharide degradation</keyword>
<evidence type="ECO:0000256" key="3">
    <source>
        <dbReference type="ARBA" id="ARBA00012744"/>
    </source>
</evidence>
<reference evidence="12" key="1">
    <citation type="submission" date="2012-03" db="EMBL/GenBank/DDBJ databases">
        <title>Functional metagenomics reveals considerable lignocellulase gene clusters in the gut microbiome of a wood-feeding higher termite.</title>
        <authorList>
            <person name="Liu N."/>
        </authorList>
    </citation>
    <scope>NUCLEOTIDE SEQUENCE</scope>
</reference>
<dbReference type="GO" id="GO:0030245">
    <property type="term" value="P:cellulose catabolic process"/>
    <property type="evidence" value="ECO:0007669"/>
    <property type="project" value="UniProtKB-KW"/>
</dbReference>
<proteinExistence type="inferred from homology"/>
<keyword evidence="4 11" id="KW-0378">Hydrolase</keyword>
<dbReference type="SUPFAM" id="SSF51445">
    <property type="entry name" value="(Trans)glycosidases"/>
    <property type="match status" value="1"/>
</dbReference>
<evidence type="ECO:0000256" key="5">
    <source>
        <dbReference type="ARBA" id="ARBA00023001"/>
    </source>
</evidence>
<dbReference type="GO" id="GO:0005829">
    <property type="term" value="C:cytosol"/>
    <property type="evidence" value="ECO:0007669"/>
    <property type="project" value="TreeGrafter"/>
</dbReference>
<evidence type="ECO:0000256" key="1">
    <source>
        <dbReference type="ARBA" id="ARBA00000448"/>
    </source>
</evidence>
<evidence type="ECO:0000256" key="6">
    <source>
        <dbReference type="ARBA" id="ARBA00023277"/>
    </source>
</evidence>
<evidence type="ECO:0000256" key="9">
    <source>
        <dbReference type="PIRSR" id="PIRSR617736-1"/>
    </source>
</evidence>
<dbReference type="InterPro" id="IPR033132">
    <property type="entry name" value="GH_1_N_CS"/>
</dbReference>
<keyword evidence="6" id="KW-0119">Carbohydrate metabolism</keyword>
<keyword evidence="5" id="KW-0136">Cellulose degradation</keyword>
<feature type="binding site" evidence="10">
    <location>
        <position position="121"/>
    </location>
    <ligand>
        <name>substrate</name>
    </ligand>
</feature>
<sequence>MRRLDFPADFVWGTATASYQVEGAGREGGRGECIWDTFARRPGAVYAGENGEVACDQYHRYTGDVALMAELGFNSYRFSIAWPRVIPAGTGKVNPEGIAYYRRLCDELHKHGISACATIYHWDLPQPLEDAGGWANRATVNAFEEYAKTCFKELGDVVDRWITINEPFCVAYLGYLYGAHAPGHRDTQKALNAVHHINMAHGVAVRAYRKTGLAAPIGIVWNLITPRPATARPADIKTAEIIRATQTEVFVFPCLGKGYPELAVKNLEGSFPVQDGDLEIIAQPIDFIGINYYYENPVANGDRTRPETFFKPSWEDKSIMGWPFVPGGLERQVKWIAETAEGAFDKTGIPIYITENGCACDDRVEADGKVHDRDRINYLKQHLAVCADLVKSGINLKGYYVWSLIDNFEWAFGYTKRFGIIYTDFKTLERIPKDSAYFLRDVIAGFGEWFD</sequence>
<dbReference type="PANTHER" id="PTHR10353">
    <property type="entry name" value="GLYCOSYL HYDROLASE"/>
    <property type="match status" value="1"/>
</dbReference>
<dbReference type="EMBL" id="JQ844262">
    <property type="protein sequence ID" value="AGS53950.1"/>
    <property type="molecule type" value="Genomic_DNA"/>
</dbReference>
<feature type="binding site" evidence="10">
    <location>
        <position position="20"/>
    </location>
    <ligand>
        <name>substrate</name>
    </ligand>
</feature>
<dbReference type="InterPro" id="IPR017853">
    <property type="entry name" value="GH"/>
</dbReference>
<evidence type="ECO:0000256" key="10">
    <source>
        <dbReference type="PIRSR" id="PIRSR617736-2"/>
    </source>
</evidence>
<feature type="binding site" evidence="10">
    <location>
        <position position="402"/>
    </location>
    <ligand>
        <name>substrate</name>
    </ligand>
</feature>
<dbReference type="PRINTS" id="PR00131">
    <property type="entry name" value="GLHYDRLASE1"/>
</dbReference>
<organism evidence="12">
    <name type="scientific">uncultured bacterium contig00109</name>
    <dbReference type="NCBI Taxonomy" id="1181574"/>
    <lineage>
        <taxon>Bacteria</taxon>
        <taxon>environmental samples</taxon>
    </lineage>
</organism>
<dbReference type="AlphaFoldDB" id="A0A806KL55"/>
<dbReference type="InterPro" id="IPR001360">
    <property type="entry name" value="Glyco_hydro_1"/>
</dbReference>
<evidence type="ECO:0000256" key="4">
    <source>
        <dbReference type="ARBA" id="ARBA00022801"/>
    </source>
</evidence>
<accession>A0A806KL55</accession>
<evidence type="ECO:0000256" key="2">
    <source>
        <dbReference type="ARBA" id="ARBA00010838"/>
    </source>
</evidence>
<dbReference type="NCBIfam" id="TIGR03356">
    <property type="entry name" value="BGL"/>
    <property type="match status" value="1"/>
</dbReference>
<name>A0A806KL55_9BACT</name>
<feature type="binding site" evidence="10">
    <location>
        <position position="293"/>
    </location>
    <ligand>
        <name>substrate</name>
    </ligand>
</feature>
<feature type="binding site" evidence="10">
    <location>
        <position position="165"/>
    </location>
    <ligand>
        <name>substrate</name>
    </ligand>
</feature>
<protein>
    <recommendedName>
        <fullName evidence="3 11">Beta-glucosidase</fullName>
        <ecNumber evidence="3 11">3.2.1.21</ecNumber>
    </recommendedName>
</protein>
<evidence type="ECO:0000313" key="12">
    <source>
        <dbReference type="EMBL" id="AGS53950.1"/>
    </source>
</evidence>
<feature type="active site" description="Proton donor" evidence="9">
    <location>
        <position position="166"/>
    </location>
</feature>
<feature type="binding site" evidence="10">
    <location>
        <begin position="409"/>
        <end position="410"/>
    </location>
    <ligand>
        <name>substrate</name>
    </ligand>
</feature>
<feature type="active site" description="Nucleophile" evidence="9">
    <location>
        <position position="355"/>
    </location>
</feature>
<dbReference type="GO" id="GO:0008422">
    <property type="term" value="F:beta-glucosidase activity"/>
    <property type="evidence" value="ECO:0007669"/>
    <property type="project" value="UniProtKB-EC"/>
</dbReference>
<comment type="similarity">
    <text evidence="2 11">Belongs to the glycosyl hydrolase 1 family.</text>
</comment>
<dbReference type="Pfam" id="PF00232">
    <property type="entry name" value="Glyco_hydro_1"/>
    <property type="match status" value="1"/>
</dbReference>
<dbReference type="EC" id="3.2.1.21" evidence="3 11"/>
<comment type="catalytic activity">
    <reaction evidence="1 11">
        <text>Hydrolysis of terminal, non-reducing beta-D-glucosyl residues with release of beta-D-glucose.</text>
        <dbReference type="EC" id="3.2.1.21"/>
    </reaction>
</comment>
<evidence type="ECO:0000256" key="11">
    <source>
        <dbReference type="RuleBase" id="RU361175"/>
    </source>
</evidence>
<dbReference type="Gene3D" id="3.20.20.80">
    <property type="entry name" value="Glycosidases"/>
    <property type="match status" value="1"/>
</dbReference>
<dbReference type="FunFam" id="3.20.20.80:FF:000004">
    <property type="entry name" value="Beta-glucosidase 6-phospho-beta-glucosidase"/>
    <property type="match status" value="1"/>
</dbReference>
<evidence type="ECO:0000256" key="8">
    <source>
        <dbReference type="ARBA" id="ARBA00023326"/>
    </source>
</evidence>